<organism evidence="1 2">
    <name type="scientific">Potamilus streckersoni</name>
    <dbReference type="NCBI Taxonomy" id="2493646"/>
    <lineage>
        <taxon>Eukaryota</taxon>
        <taxon>Metazoa</taxon>
        <taxon>Spiralia</taxon>
        <taxon>Lophotrochozoa</taxon>
        <taxon>Mollusca</taxon>
        <taxon>Bivalvia</taxon>
        <taxon>Autobranchia</taxon>
        <taxon>Heteroconchia</taxon>
        <taxon>Palaeoheterodonta</taxon>
        <taxon>Unionida</taxon>
        <taxon>Unionoidea</taxon>
        <taxon>Unionidae</taxon>
        <taxon>Ambleminae</taxon>
        <taxon>Lampsilini</taxon>
        <taxon>Potamilus</taxon>
    </lineage>
</organism>
<protein>
    <submittedName>
        <fullName evidence="1">Uncharacterized protein</fullName>
    </submittedName>
</protein>
<comment type="caution">
    <text evidence="1">The sequence shown here is derived from an EMBL/GenBank/DDBJ whole genome shotgun (WGS) entry which is preliminary data.</text>
</comment>
<reference evidence="1" key="2">
    <citation type="journal article" date="2021" name="Genome Biol. Evol.">
        <title>Developing a high-quality reference genome for a parasitic bivalve with doubly uniparental inheritance (Bivalvia: Unionida).</title>
        <authorList>
            <person name="Smith C.H."/>
        </authorList>
    </citation>
    <scope>NUCLEOTIDE SEQUENCE</scope>
    <source>
        <strain evidence="1">CHS0354</strain>
        <tissue evidence="1">Mantle</tissue>
    </source>
</reference>
<evidence type="ECO:0000313" key="1">
    <source>
        <dbReference type="EMBL" id="KAK3586905.1"/>
    </source>
</evidence>
<dbReference type="AlphaFoldDB" id="A0AAE0VS10"/>
<accession>A0AAE0VS10</accession>
<proteinExistence type="predicted"/>
<name>A0AAE0VS10_9BIVA</name>
<evidence type="ECO:0000313" key="2">
    <source>
        <dbReference type="Proteomes" id="UP001195483"/>
    </source>
</evidence>
<keyword evidence="2" id="KW-1185">Reference proteome</keyword>
<gene>
    <name evidence="1" type="ORF">CHS0354_008497</name>
</gene>
<sequence length="153" mass="16575">MTNTSVCRGFNTGLPVLFNSRTCPVNCNSPVFTASSLRCPLAVVDATGREGHFECVLISLSRCPSITVASGQLLIQYSLWQTMILHPGYMQCPAQQHLTERGLKAGGRCLLEDFNARDEVTSVDVEDGTEAAVIEAFKEEEMAFVVDPGFGAI</sequence>
<reference evidence="1" key="1">
    <citation type="journal article" date="2021" name="Genome Biol. Evol.">
        <title>A High-Quality Reference Genome for a Parasitic Bivalve with Doubly Uniparental Inheritance (Bivalvia: Unionida).</title>
        <authorList>
            <person name="Smith C.H."/>
        </authorList>
    </citation>
    <scope>NUCLEOTIDE SEQUENCE</scope>
    <source>
        <strain evidence="1">CHS0354</strain>
    </source>
</reference>
<dbReference type="EMBL" id="JAEAOA010000559">
    <property type="protein sequence ID" value="KAK3586905.1"/>
    <property type="molecule type" value="Genomic_DNA"/>
</dbReference>
<reference evidence="1" key="3">
    <citation type="submission" date="2023-05" db="EMBL/GenBank/DDBJ databases">
        <authorList>
            <person name="Smith C.H."/>
        </authorList>
    </citation>
    <scope>NUCLEOTIDE SEQUENCE</scope>
    <source>
        <strain evidence="1">CHS0354</strain>
        <tissue evidence="1">Mantle</tissue>
    </source>
</reference>
<dbReference type="Proteomes" id="UP001195483">
    <property type="component" value="Unassembled WGS sequence"/>
</dbReference>